<keyword evidence="1" id="KW-0472">Membrane</keyword>
<dbReference type="Proteomes" id="UP000008281">
    <property type="component" value="Unassembled WGS sequence"/>
</dbReference>
<dbReference type="RefSeq" id="XP_003115222.2">
    <property type="nucleotide sequence ID" value="XM_003115174.2"/>
</dbReference>
<keyword evidence="1" id="KW-0812">Transmembrane</keyword>
<feature type="transmembrane region" description="Helical" evidence="1">
    <location>
        <begin position="209"/>
        <end position="227"/>
    </location>
</feature>
<dbReference type="eggNOG" id="ENOG502TJDJ">
    <property type="taxonomic scope" value="Eukaryota"/>
</dbReference>
<keyword evidence="3" id="KW-1185">Reference proteome</keyword>
<protein>
    <recommendedName>
        <fullName evidence="4">Serpentine Receptor, class H</fullName>
    </recommendedName>
</protein>
<feature type="transmembrane region" description="Helical" evidence="1">
    <location>
        <begin position="58"/>
        <end position="84"/>
    </location>
</feature>
<dbReference type="KEGG" id="crq:GCK72_019594"/>
<accession>E3LLL8</accession>
<dbReference type="HOGENOM" id="CLU_042960_1_1_1"/>
<feature type="transmembrane region" description="Helical" evidence="1">
    <location>
        <begin position="248"/>
        <end position="268"/>
    </location>
</feature>
<organism evidence="3">
    <name type="scientific">Caenorhabditis remanei</name>
    <name type="common">Caenorhabditis vulgaris</name>
    <dbReference type="NCBI Taxonomy" id="31234"/>
    <lineage>
        <taxon>Eukaryota</taxon>
        <taxon>Metazoa</taxon>
        <taxon>Ecdysozoa</taxon>
        <taxon>Nematoda</taxon>
        <taxon>Chromadorea</taxon>
        <taxon>Rhabditida</taxon>
        <taxon>Rhabditina</taxon>
        <taxon>Rhabditomorpha</taxon>
        <taxon>Rhabditoidea</taxon>
        <taxon>Rhabditidae</taxon>
        <taxon>Peloderinae</taxon>
        <taxon>Caenorhabditis</taxon>
    </lineage>
</organism>
<dbReference type="EMBL" id="DS268410">
    <property type="protein sequence ID" value="EFO99709.1"/>
    <property type="molecule type" value="Genomic_DNA"/>
</dbReference>
<dbReference type="AlphaFoldDB" id="E3LLL8"/>
<name>E3LLL8_CAERE</name>
<evidence type="ECO:0008006" key="4">
    <source>
        <dbReference type="Google" id="ProtNLM"/>
    </source>
</evidence>
<evidence type="ECO:0000313" key="2">
    <source>
        <dbReference type="EMBL" id="EFO99709.1"/>
    </source>
</evidence>
<dbReference type="InterPro" id="IPR019422">
    <property type="entry name" value="7TM_GPCR_serpentine_rcpt_Srh"/>
</dbReference>
<feature type="transmembrane region" description="Helical" evidence="1">
    <location>
        <begin position="104"/>
        <end position="124"/>
    </location>
</feature>
<dbReference type="FunCoup" id="E3LLL8">
    <property type="interactions" value="427"/>
</dbReference>
<dbReference type="PANTHER" id="PTHR22941">
    <property type="entry name" value="SERPENTINE RECEPTOR"/>
    <property type="match status" value="1"/>
</dbReference>
<dbReference type="OMA" id="ESIFLCA"/>
<dbReference type="OrthoDB" id="5800592at2759"/>
<feature type="transmembrane region" description="Helical" evidence="1">
    <location>
        <begin position="280"/>
        <end position="299"/>
    </location>
</feature>
<dbReference type="GeneID" id="9839284"/>
<gene>
    <name evidence="2" type="ORF">CRE_19075</name>
</gene>
<reference evidence="2" key="1">
    <citation type="submission" date="2007-07" db="EMBL/GenBank/DDBJ databases">
        <title>PCAP assembly of the Caenorhabditis remanei genome.</title>
        <authorList>
            <consortium name="The Caenorhabditis remanei Sequencing Consortium"/>
            <person name="Wilson R.K."/>
        </authorList>
    </citation>
    <scope>NUCLEOTIDE SEQUENCE [LARGE SCALE GENOMIC DNA]</scope>
    <source>
        <strain evidence="2">PB4641</strain>
    </source>
</reference>
<dbReference type="InterPro" id="IPR053220">
    <property type="entry name" value="Nematode_rcpt-like_serp_H"/>
</dbReference>
<feature type="transmembrane region" description="Helical" evidence="1">
    <location>
        <begin position="22"/>
        <end position="46"/>
    </location>
</feature>
<dbReference type="STRING" id="31234.E3LLL8"/>
<dbReference type="PANTHER" id="PTHR22941:SF131">
    <property type="entry name" value="SERPENTINE RECEPTOR, CLASS H"/>
    <property type="match status" value="1"/>
</dbReference>
<feature type="transmembrane region" description="Helical" evidence="1">
    <location>
        <begin position="145"/>
        <end position="162"/>
    </location>
</feature>
<proteinExistence type="predicted"/>
<keyword evidence="1" id="KW-1133">Transmembrane helix</keyword>
<dbReference type="CTD" id="9839284"/>
<dbReference type="InParanoid" id="E3LLL8"/>
<evidence type="ECO:0000313" key="3">
    <source>
        <dbReference type="Proteomes" id="UP000008281"/>
    </source>
</evidence>
<dbReference type="Pfam" id="PF10318">
    <property type="entry name" value="7TM_GPCR_Srh"/>
    <property type="match status" value="1"/>
</dbReference>
<evidence type="ECO:0000256" key="1">
    <source>
        <dbReference type="SAM" id="Phobius"/>
    </source>
</evidence>
<sequence>MSSQIIFCSADYTPNFFDSPEFFLTVLRLVGFLALPFHIFGGYCILFKTPKEMISVKWTLLNLHLTSCFSDWSLSFLGTLYFFVPLMGASPLGILTRVGMGMPEISYLLEVAIASVAASVVVILENRFYILSSKNLWWHRFRYPFLVFTYLTVFTFFYPIYIDMPAGSDNKRDFILQTLPCLSDRMRELPLYLVVEDRWQFIKWTGSESIFLCACLIILFISIKWSLKQYGRNLSKKTLDLQKKLIRAIILQLAIPFSVIIIPTSYYSHFPYFIGSMNNIMFIIISNHGFVSTIVMLIVQKPYRDYSLKLLGVGGRGLKTRMGPPSVSLNIVQNNRML</sequence>